<feature type="compositionally biased region" description="Basic and acidic residues" evidence="9">
    <location>
        <begin position="528"/>
        <end position="541"/>
    </location>
</feature>
<keyword evidence="4 8" id="KW-0677">Repeat</keyword>
<feature type="domain" description="4Fe-4S ferredoxin-type" evidence="10">
    <location>
        <begin position="362"/>
        <end position="391"/>
    </location>
</feature>
<dbReference type="EC" id="7.-.-.-" evidence="8"/>
<name>A0A4V3WBC2_9RHOO</name>
<keyword evidence="12" id="KW-1185">Reference proteome</keyword>
<keyword evidence="8" id="KW-0997">Cell inner membrane</keyword>
<dbReference type="PANTHER" id="PTHR43034">
    <property type="entry name" value="ION-TRANSLOCATING OXIDOREDUCTASE COMPLEX SUBUNIT C"/>
    <property type="match status" value="1"/>
</dbReference>
<sequence>MKALRRLFDFHGGVKPESGKSMSTTSPIRPVPLPARLVVPLGQSAGDAAIPLVSVGQKVLKGERIGGANGKVSAAVHAPTSGTVVEIGTATMPHPSGLAAPAISIEPDGLDRWADLEPVNLRATPADQLRDLARDAGLVGLGGAVFPTHLKLHPGREGHTHTLIINGAECEPYITCDDLLMRERAAGVVRGAAIMRELLQADHVVVGIEDNKPEAIAAMQAAAAQAGTGVEVVAIPTRYPAGGAKQLIRVLTGIEVPYGERSTDYGVQCFNVGTAYALHQAFDQGIPLLSRVVTVSGNVERPGNYEVLIGTPMEHVVALAGPRPDSNRYIMGGPMMGLAMPRLDVPVVKATNAILVGSPTLFAPPPPEQACIRCGECARACPADLQPFELYWFSRARNFGKAQEYNLFDCIECGCCAYVCPSHIPLVDYYRFAKSEIWAREREKAAADQARERFEFRNFRQEREKEEKAAKLAAKAAETHAKLGEGAAPAPAAEDDPKKALIAAALARAKAQKDAVTPKNTEGLSAETRAEIADIDKRRAEAGLTGATAAGEAAPPAPDDKPAATTRDA</sequence>
<keyword evidence="6 8" id="KW-0408">Iron</keyword>
<dbReference type="InterPro" id="IPR026902">
    <property type="entry name" value="RnfC_N"/>
</dbReference>
<dbReference type="SUPFAM" id="SSF142019">
    <property type="entry name" value="Nqo1 FMN-binding domain-like"/>
    <property type="match status" value="1"/>
</dbReference>
<reference evidence="11 12" key="1">
    <citation type="submission" date="2019-04" db="EMBL/GenBank/DDBJ databases">
        <title>Azoarcus rhizosphaerae sp. nov. isolated from rhizosphere of Ficus religiosa.</title>
        <authorList>
            <person name="Lin S.-Y."/>
            <person name="Hameed A."/>
            <person name="Hsu Y.-H."/>
            <person name="Young C.-C."/>
        </authorList>
    </citation>
    <scope>NUCLEOTIDE SEQUENCE [LARGE SCALE GENOMIC DNA]</scope>
    <source>
        <strain evidence="11 12">CC-YHH848</strain>
    </source>
</reference>
<feature type="binding site" evidence="8">
    <location>
        <position position="371"/>
    </location>
    <ligand>
        <name>[4Fe-4S] cluster</name>
        <dbReference type="ChEBI" id="CHEBI:49883"/>
        <label>1</label>
    </ligand>
</feature>
<feature type="binding site" evidence="8">
    <location>
        <position position="413"/>
    </location>
    <ligand>
        <name>[4Fe-4S] cluster</name>
        <dbReference type="ChEBI" id="CHEBI:49883"/>
        <label>2</label>
    </ligand>
</feature>
<dbReference type="InterPro" id="IPR017900">
    <property type="entry name" value="4Fe4S_Fe_S_CS"/>
</dbReference>
<feature type="binding site" evidence="8">
    <location>
        <position position="410"/>
    </location>
    <ligand>
        <name>[4Fe-4S] cluster</name>
        <dbReference type="ChEBI" id="CHEBI:49883"/>
        <label>2</label>
    </ligand>
</feature>
<dbReference type="PROSITE" id="PS51379">
    <property type="entry name" value="4FE4S_FER_2"/>
    <property type="match status" value="2"/>
</dbReference>
<organism evidence="11 12">
    <name type="scientific">Pseudothauera rhizosphaerae</name>
    <dbReference type="NCBI Taxonomy" id="2565932"/>
    <lineage>
        <taxon>Bacteria</taxon>
        <taxon>Pseudomonadati</taxon>
        <taxon>Pseudomonadota</taxon>
        <taxon>Betaproteobacteria</taxon>
        <taxon>Rhodocyclales</taxon>
        <taxon>Zoogloeaceae</taxon>
        <taxon>Pseudothauera</taxon>
    </lineage>
</organism>
<proteinExistence type="inferred from homology"/>
<comment type="cofactor">
    <cofactor evidence="8">
        <name>[4Fe-4S] cluster</name>
        <dbReference type="ChEBI" id="CHEBI:49883"/>
    </cofactor>
    <text evidence="8">Binds 2 [4Fe-4S] clusters per subunit.</text>
</comment>
<dbReference type="Pfam" id="PF13375">
    <property type="entry name" value="RnfC_N"/>
    <property type="match status" value="1"/>
</dbReference>
<feature type="binding site" evidence="8">
    <location>
        <position position="381"/>
    </location>
    <ligand>
        <name>[4Fe-4S] cluster</name>
        <dbReference type="ChEBI" id="CHEBI:49883"/>
        <label>2</label>
    </ligand>
</feature>
<evidence type="ECO:0000256" key="4">
    <source>
        <dbReference type="ARBA" id="ARBA00022737"/>
    </source>
</evidence>
<evidence type="ECO:0000256" key="6">
    <source>
        <dbReference type="ARBA" id="ARBA00023004"/>
    </source>
</evidence>
<evidence type="ECO:0000259" key="10">
    <source>
        <dbReference type="PROSITE" id="PS51379"/>
    </source>
</evidence>
<feature type="compositionally biased region" description="Basic and acidic residues" evidence="9">
    <location>
        <begin position="558"/>
        <end position="569"/>
    </location>
</feature>
<dbReference type="GO" id="GO:0022900">
    <property type="term" value="P:electron transport chain"/>
    <property type="evidence" value="ECO:0007669"/>
    <property type="project" value="UniProtKB-UniRule"/>
</dbReference>
<evidence type="ECO:0000256" key="5">
    <source>
        <dbReference type="ARBA" id="ARBA00022982"/>
    </source>
</evidence>
<evidence type="ECO:0000256" key="1">
    <source>
        <dbReference type="ARBA" id="ARBA00022448"/>
    </source>
</evidence>
<gene>
    <name evidence="11" type="primary">rsxC</name>
    <name evidence="8" type="synonym">rnfC</name>
    <name evidence="11" type="ORF">E6O51_06780</name>
</gene>
<dbReference type="EMBL" id="SSOD01000004">
    <property type="protein sequence ID" value="THF62657.1"/>
    <property type="molecule type" value="Genomic_DNA"/>
</dbReference>
<dbReference type="InterPro" id="IPR037225">
    <property type="entry name" value="Nuo51_FMN-bd_sf"/>
</dbReference>
<feature type="region of interest" description="Disordered" evidence="9">
    <location>
        <begin position="509"/>
        <end position="569"/>
    </location>
</feature>
<keyword evidence="2 8" id="KW-0004">4Fe-4S</keyword>
<dbReference type="PROSITE" id="PS00198">
    <property type="entry name" value="4FE4S_FER_1"/>
    <property type="match status" value="1"/>
</dbReference>
<feature type="domain" description="4Fe-4S ferredoxin-type" evidence="10">
    <location>
        <begin position="401"/>
        <end position="430"/>
    </location>
</feature>
<dbReference type="InterPro" id="IPR017896">
    <property type="entry name" value="4Fe4S_Fe-S-bd"/>
</dbReference>
<dbReference type="NCBIfam" id="NF003454">
    <property type="entry name" value="PRK05035.1"/>
    <property type="match status" value="1"/>
</dbReference>
<accession>A0A4V3WBC2</accession>
<dbReference type="HAMAP" id="MF_00461">
    <property type="entry name" value="RsxC_RnfC"/>
    <property type="match status" value="1"/>
</dbReference>
<dbReference type="Gene3D" id="3.30.70.20">
    <property type="match status" value="1"/>
</dbReference>
<dbReference type="Pfam" id="PF10531">
    <property type="entry name" value="SLBB"/>
    <property type="match status" value="1"/>
</dbReference>
<keyword evidence="7 8" id="KW-0411">Iron-sulfur</keyword>
<evidence type="ECO:0000256" key="8">
    <source>
        <dbReference type="HAMAP-Rule" id="MF_00461"/>
    </source>
</evidence>
<dbReference type="Proteomes" id="UP000307956">
    <property type="component" value="Unassembled WGS sequence"/>
</dbReference>
<protein>
    <recommendedName>
        <fullName evidence="8">Ion-translocating oxidoreductase complex subunit C</fullName>
        <ecNumber evidence="8">7.-.-.-</ecNumber>
    </recommendedName>
    <alternativeName>
        <fullName evidence="8">Rnf electron transport complex subunit C</fullName>
    </alternativeName>
</protein>
<evidence type="ECO:0000256" key="2">
    <source>
        <dbReference type="ARBA" id="ARBA00022485"/>
    </source>
</evidence>
<evidence type="ECO:0000313" key="11">
    <source>
        <dbReference type="EMBL" id="THF62657.1"/>
    </source>
</evidence>
<keyword evidence="1 8" id="KW-0813">Transport</keyword>
<dbReference type="SUPFAM" id="SSF46548">
    <property type="entry name" value="alpha-helical ferredoxin"/>
    <property type="match status" value="1"/>
</dbReference>
<dbReference type="InterPro" id="IPR011538">
    <property type="entry name" value="Nuo51_FMN-bd"/>
</dbReference>
<dbReference type="Pfam" id="PF01512">
    <property type="entry name" value="Complex1_51K"/>
    <property type="match status" value="1"/>
</dbReference>
<dbReference type="PANTHER" id="PTHR43034:SF2">
    <property type="entry name" value="ION-TRANSLOCATING OXIDOREDUCTASE COMPLEX SUBUNIT C"/>
    <property type="match status" value="1"/>
</dbReference>
<dbReference type="InterPro" id="IPR010208">
    <property type="entry name" value="Ion_transpt_RnfC/RsxC"/>
</dbReference>
<evidence type="ECO:0000256" key="7">
    <source>
        <dbReference type="ARBA" id="ARBA00023014"/>
    </source>
</evidence>
<feature type="binding site" evidence="8">
    <location>
        <position position="374"/>
    </location>
    <ligand>
        <name>[4Fe-4S] cluster</name>
        <dbReference type="ChEBI" id="CHEBI:49883"/>
        <label>1</label>
    </ligand>
</feature>
<feature type="compositionally biased region" description="Low complexity" evidence="9">
    <location>
        <begin position="542"/>
        <end position="554"/>
    </location>
</feature>
<dbReference type="RefSeq" id="WP_136384210.1">
    <property type="nucleotide sequence ID" value="NZ_SSOD01000004.1"/>
</dbReference>
<feature type="binding site" evidence="8">
    <location>
        <position position="416"/>
    </location>
    <ligand>
        <name>[4Fe-4S] cluster</name>
        <dbReference type="ChEBI" id="CHEBI:49883"/>
        <label>2</label>
    </ligand>
</feature>
<keyword evidence="8" id="KW-1278">Translocase</keyword>
<dbReference type="Gene3D" id="3.40.50.11540">
    <property type="entry name" value="NADH-ubiquinone oxidoreductase 51kDa subunit"/>
    <property type="match status" value="1"/>
</dbReference>
<comment type="similarity">
    <text evidence="8">Belongs to the 4Fe4S bacterial-type ferredoxin family. RnfC subfamily.</text>
</comment>
<dbReference type="Pfam" id="PF12838">
    <property type="entry name" value="Fer4_7"/>
    <property type="match status" value="1"/>
</dbReference>
<comment type="function">
    <text evidence="8">Part of a membrane-bound complex that couples electron transfer with translocation of ions across the membrane.</text>
</comment>
<dbReference type="OrthoDB" id="9767754at2"/>
<evidence type="ECO:0000256" key="9">
    <source>
        <dbReference type="SAM" id="MobiDB-lite"/>
    </source>
</evidence>
<comment type="subunit">
    <text evidence="8">The complex is composed of six subunits: RnfA, RnfB, RnfC, RnfD, RnfE and RnfG.</text>
</comment>
<comment type="caution">
    <text evidence="11">The sequence shown here is derived from an EMBL/GenBank/DDBJ whole genome shotgun (WGS) entry which is preliminary data.</text>
</comment>
<dbReference type="GO" id="GO:0009055">
    <property type="term" value="F:electron transfer activity"/>
    <property type="evidence" value="ECO:0007669"/>
    <property type="project" value="InterPro"/>
</dbReference>
<dbReference type="GO" id="GO:0046872">
    <property type="term" value="F:metal ion binding"/>
    <property type="evidence" value="ECO:0007669"/>
    <property type="project" value="UniProtKB-KW"/>
</dbReference>
<dbReference type="AlphaFoldDB" id="A0A4V3WBC2"/>
<feature type="binding site" evidence="8">
    <location>
        <position position="377"/>
    </location>
    <ligand>
        <name>[4Fe-4S] cluster</name>
        <dbReference type="ChEBI" id="CHEBI:49883"/>
        <label>1</label>
    </ligand>
</feature>
<dbReference type="GO" id="GO:0051539">
    <property type="term" value="F:4 iron, 4 sulfur cluster binding"/>
    <property type="evidence" value="ECO:0007669"/>
    <property type="project" value="UniProtKB-KW"/>
</dbReference>
<keyword evidence="8" id="KW-0472">Membrane</keyword>
<evidence type="ECO:0000256" key="3">
    <source>
        <dbReference type="ARBA" id="ARBA00022723"/>
    </source>
</evidence>
<feature type="binding site" evidence="8">
    <location>
        <position position="420"/>
    </location>
    <ligand>
        <name>[4Fe-4S] cluster</name>
        <dbReference type="ChEBI" id="CHEBI:49883"/>
        <label>1</label>
    </ligand>
</feature>
<evidence type="ECO:0000313" key="12">
    <source>
        <dbReference type="Proteomes" id="UP000307956"/>
    </source>
</evidence>
<dbReference type="NCBIfam" id="TIGR01945">
    <property type="entry name" value="rnfC"/>
    <property type="match status" value="1"/>
</dbReference>
<dbReference type="Gene3D" id="3.10.20.600">
    <property type="match status" value="1"/>
</dbReference>
<comment type="subcellular location">
    <subcellularLocation>
        <location evidence="8">Cell inner membrane</location>
        <topology evidence="8">Peripheral membrane protein</topology>
    </subcellularLocation>
</comment>
<dbReference type="InterPro" id="IPR019554">
    <property type="entry name" value="Soluble_ligand-bd"/>
</dbReference>
<keyword evidence="8" id="KW-1003">Cell membrane</keyword>
<dbReference type="GO" id="GO:0005886">
    <property type="term" value="C:plasma membrane"/>
    <property type="evidence" value="ECO:0007669"/>
    <property type="project" value="UniProtKB-SubCell"/>
</dbReference>
<keyword evidence="5 8" id="KW-0249">Electron transport</keyword>
<keyword evidence="3 8" id="KW-0479">Metal-binding</keyword>